<feature type="region of interest" description="Disordered" evidence="1">
    <location>
        <begin position="41"/>
        <end position="74"/>
    </location>
</feature>
<dbReference type="Gramene" id="TraesCS4D02G204900.1">
    <property type="protein sequence ID" value="TraesCS4D02G204900.1.cds1"/>
    <property type="gene ID" value="TraesCS4D02G204900"/>
</dbReference>
<feature type="compositionally biased region" description="Low complexity" evidence="1">
    <location>
        <begin position="48"/>
        <end position="64"/>
    </location>
</feature>
<dbReference type="Gramene" id="TraesMAC4D03G02506380.1">
    <property type="protein sequence ID" value="TraesMAC4D03G02506380.1.CDS1"/>
    <property type="gene ID" value="TraesMAC4D03G02506380"/>
</dbReference>
<dbReference type="Gramene" id="TraesLDM4D03G02510780.1">
    <property type="protein sequence ID" value="TraesLDM4D03G02510780.1.CDS1"/>
    <property type="gene ID" value="TraesLDM4D03G02510780"/>
</dbReference>
<dbReference type="Proteomes" id="UP000019116">
    <property type="component" value="Chromosome 4D"/>
</dbReference>
<dbReference type="OrthoDB" id="10608583at2759"/>
<dbReference type="Gramene" id="TraesPARA_EIv1.0_1462050.1">
    <property type="protein sequence ID" value="TraesPARA_EIv1.0_1462050.1.CDS1"/>
    <property type="gene ID" value="TraesPARA_EIv1.0_1462050"/>
</dbReference>
<dbReference type="Gramene" id="TraesCAD_scaffold_023763_01G000300.1">
    <property type="protein sequence ID" value="TraesCAD_scaffold_023763_01G000300.1"/>
    <property type="gene ID" value="TraesCAD_scaffold_023763_01G000300"/>
</dbReference>
<dbReference type="Gramene" id="TraesLAC4D03G02461770.1">
    <property type="protein sequence ID" value="TraesLAC4D03G02461770.1.CDS1"/>
    <property type="gene ID" value="TraesLAC4D03G02461770"/>
</dbReference>
<keyword evidence="3" id="KW-1185">Reference proteome</keyword>
<dbReference type="Gramene" id="TraesWEE_scaffold_012288_01G000200.1">
    <property type="protein sequence ID" value="TraesWEE_scaffold_012288_01G000200.1"/>
    <property type="gene ID" value="TraesWEE_scaffold_012288_01G000200"/>
</dbReference>
<dbReference type="Gramene" id="TraesJAG4D03G02505870.1">
    <property type="protein sequence ID" value="TraesJAG4D03G02505870.1.CDS1"/>
    <property type="gene ID" value="TraesJAG4D03G02505870"/>
</dbReference>
<sequence length="1089" mass="122388">MDPFLQEYLERLGARLDAYTNAARSLADKLNALDVSWATSSPAVVHDPPSATTSPESTTNASAPVPDVSGSTTKAQEIPTVAHDAAPVCITMVPVTSSTECSTQVDTIDSVDEVHDAATTVHLEPTVDPVHQAVEQLAPVQATASIGTNTPSCAEVVSPVTTTTDVDPNAGMQELDALSGDTATQLMSKADHDVALIIRSDPALPVLTMCSTDGLLQDGEWLKPVRLVDMSKTSCLPPIQQGIGQQPWPPPVPVRIRYIRNLFRPKQWSSFKFHSDTSYQEEPCTGIHCHPHEFNFGLGRKLYRDVVFPPVSCYEVISVEEHSSCLSVAQLQSRRPPDQAPPDAKASNELAFLNVDISASLSVDAWFSLLRKCIRKLTVCCVIFCVQSSYELCAQDIQLKLGFSQKNVQLKLQYFACDCRAMMTRCLVLLSPADIDYELWRRPNQTENCGVLLKFRILHIFLAPSVNLQPWPSCRLSPISLASISEQWIFNYDEHAVVSIIPWHEKLHRAMNTRRMSVNWSFLSRREIKFRSEANYLEELCSIWSDCHHTAIIYLREEGIMERKIPTVQAPYKGVGMQATRRLCVPRPPAKPSEDYDKCILLFIRMRTITTTSSPSCVLTTLKPLFEMLHLPLQGNYGALFDSSRCPLHSQLGSFFLLKWYLQITFISLTAPRGQCNSEHFQPWITSTKVLYFTDFATRSRYMSQLHFQACHSSSRTVTRETSSLGTLHTHASCMAYLNLINITLRVFRSNTWDAGDLQKSVQSYISYMVQQLVSVEYLTYGLAHWEIYLEKFALLWKMKKHGSNNSVVTVTSSFRQSSDICSVQNVLLLTWVDYLEACSVLAHLNLDIHWCKGTSVEPSALDVYQAGHRSYELHSDYHLFYAIELLGPHWGIYQLVTPWDPGRIALWLLLKWTRQTIIQGGWGVIAVTVGFLQGSIDHNCPGFDNDNFGTSFGWVATGHGHHNPIVQVKPDFGYHHYFKVVKEHRVQWDPGGSWWFRLGGKPNFKEGGMLGALLACTHMGLPTGPLMDLARLLPHRCNYKYQIEGKEQTIQWITDQPGGGYLPLFSYLCSPSSSVTQFLYQIVSVCEL</sequence>
<accession>A0A3B6JJL4</accession>
<dbReference type="Gramene" id="TraesSTA4D03G02503590.1">
    <property type="protein sequence ID" value="TraesSTA4D03G02503590.1.CDS1"/>
    <property type="gene ID" value="TraesSTA4D03G02503590"/>
</dbReference>
<protein>
    <submittedName>
        <fullName evidence="2">Uncharacterized protein</fullName>
    </submittedName>
</protein>
<evidence type="ECO:0000313" key="3">
    <source>
        <dbReference type="Proteomes" id="UP000019116"/>
    </source>
</evidence>
<dbReference type="Gramene" id="TraesCS4D03G0501600.1">
    <property type="protein sequence ID" value="TraesCS4D03G0501600.1.CDS1"/>
    <property type="gene ID" value="TraesCS4D03G0501600"/>
</dbReference>
<evidence type="ECO:0000313" key="2">
    <source>
        <dbReference type="EnsemblPlants" id="TraesCS4D02G204900.1.cds1"/>
    </source>
</evidence>
<dbReference type="Gramene" id="TraesROB_scaffold_064081_01G000200.1">
    <property type="protein sequence ID" value="TraesROB_scaffold_064081_01G000200.1"/>
    <property type="gene ID" value="TraesROB_scaffold_064081_01G000200"/>
</dbReference>
<reference evidence="2" key="2">
    <citation type="submission" date="2018-10" db="UniProtKB">
        <authorList>
            <consortium name="EnsemblPlants"/>
        </authorList>
    </citation>
    <scope>IDENTIFICATION</scope>
</reference>
<dbReference type="Gramene" id="TraesJUL4D03G02527400.1">
    <property type="protein sequence ID" value="TraesJUL4D03G02527400.1.CDS1"/>
    <property type="gene ID" value="TraesJUL4D03G02527400"/>
</dbReference>
<reference evidence="2" key="1">
    <citation type="submission" date="2018-08" db="EMBL/GenBank/DDBJ databases">
        <authorList>
            <person name="Rossello M."/>
        </authorList>
    </citation>
    <scope>NUCLEOTIDE SEQUENCE [LARGE SCALE GENOMIC DNA]</scope>
    <source>
        <strain evidence="2">cv. Chinese Spring</strain>
    </source>
</reference>
<name>A0A3B6JJL4_WHEAT</name>
<dbReference type="AlphaFoldDB" id="A0A3B6JJL4"/>
<proteinExistence type="predicted"/>
<dbReference type="EnsemblPlants" id="TraesCS4D02G204900.1">
    <property type="protein sequence ID" value="TraesCS4D02G204900.1.cds1"/>
    <property type="gene ID" value="TraesCS4D02G204900"/>
</dbReference>
<dbReference type="Gramene" id="TraesCLE_scaffold_013543_01G000200.1">
    <property type="protein sequence ID" value="TraesCLE_scaffold_013543_01G000200.1"/>
    <property type="gene ID" value="TraesCLE_scaffold_013543_01G000200"/>
</dbReference>
<dbReference type="Gramene" id="TraesSYM4D03G02536320.1">
    <property type="protein sequence ID" value="TraesSYM4D03G02536320.1.CDS1"/>
    <property type="gene ID" value="TraesSYM4D03G02536320"/>
</dbReference>
<organism evidence="2">
    <name type="scientific">Triticum aestivum</name>
    <name type="common">Wheat</name>
    <dbReference type="NCBI Taxonomy" id="4565"/>
    <lineage>
        <taxon>Eukaryota</taxon>
        <taxon>Viridiplantae</taxon>
        <taxon>Streptophyta</taxon>
        <taxon>Embryophyta</taxon>
        <taxon>Tracheophyta</taxon>
        <taxon>Spermatophyta</taxon>
        <taxon>Magnoliopsida</taxon>
        <taxon>Liliopsida</taxon>
        <taxon>Poales</taxon>
        <taxon>Poaceae</taxon>
        <taxon>BOP clade</taxon>
        <taxon>Pooideae</taxon>
        <taxon>Triticodae</taxon>
        <taxon>Triticeae</taxon>
        <taxon>Triticinae</taxon>
        <taxon>Triticum</taxon>
    </lineage>
</organism>
<dbReference type="SMR" id="A0A3B6JJL4"/>
<dbReference type="Gramene" id="TraesARI4D03G02547500.1">
    <property type="protein sequence ID" value="TraesARI4D03G02547500.1.CDS1"/>
    <property type="gene ID" value="TraesARI4D03G02547500"/>
</dbReference>
<evidence type="ECO:0000256" key="1">
    <source>
        <dbReference type="SAM" id="MobiDB-lite"/>
    </source>
</evidence>